<comment type="caution">
    <text evidence="8">The sequence shown here is derived from an EMBL/GenBank/DDBJ whole genome shotgun (WGS) entry which is preliminary data.</text>
</comment>
<evidence type="ECO:0000256" key="3">
    <source>
        <dbReference type="ARBA" id="ARBA00023054"/>
    </source>
</evidence>
<dbReference type="EMBL" id="DSTU01000004">
    <property type="protein sequence ID" value="HFJ53673.1"/>
    <property type="molecule type" value="Genomic_DNA"/>
</dbReference>
<accession>A0A7C3EZ39</accession>
<keyword evidence="6" id="KW-0472">Membrane</keyword>
<dbReference type="GO" id="GO:0006310">
    <property type="term" value="P:DNA recombination"/>
    <property type="evidence" value="ECO:0007669"/>
    <property type="project" value="UniProtKB-KW"/>
</dbReference>
<feature type="coiled-coil region" evidence="5">
    <location>
        <begin position="46"/>
        <end position="74"/>
    </location>
</feature>
<dbReference type="EMBL" id="DSLG01000008">
    <property type="protein sequence ID" value="HEA87835.1"/>
    <property type="molecule type" value="Genomic_DNA"/>
</dbReference>
<keyword evidence="4" id="KW-0233">DNA recombination</keyword>
<evidence type="ECO:0000313" key="8">
    <source>
        <dbReference type="EMBL" id="HFJ53673.1"/>
    </source>
</evidence>
<gene>
    <name evidence="7" type="ORF">ENP94_07520</name>
    <name evidence="8" type="ORF">ENS16_03165</name>
</gene>
<evidence type="ECO:0000256" key="5">
    <source>
        <dbReference type="SAM" id="Coils"/>
    </source>
</evidence>
<dbReference type="AlphaFoldDB" id="A0A7C3EZ39"/>
<dbReference type="PANTHER" id="PTHR30563">
    <property type="entry name" value="DNA RECOMBINATION PROTEIN RMUC"/>
    <property type="match status" value="1"/>
</dbReference>
<dbReference type="InterPro" id="IPR003798">
    <property type="entry name" value="DNA_recombination_RmuC"/>
</dbReference>
<dbReference type="Pfam" id="PF02646">
    <property type="entry name" value="RmuC"/>
    <property type="match status" value="1"/>
</dbReference>
<evidence type="ECO:0000256" key="6">
    <source>
        <dbReference type="SAM" id="Phobius"/>
    </source>
</evidence>
<organism evidence="8">
    <name type="scientific">candidate division WOR-3 bacterium</name>
    <dbReference type="NCBI Taxonomy" id="2052148"/>
    <lineage>
        <taxon>Bacteria</taxon>
        <taxon>Bacteria division WOR-3</taxon>
    </lineage>
</organism>
<evidence type="ECO:0000256" key="4">
    <source>
        <dbReference type="ARBA" id="ARBA00023172"/>
    </source>
</evidence>
<comment type="similarity">
    <text evidence="2">Belongs to the RmuC family.</text>
</comment>
<name>A0A7C3EZ39_UNCW3</name>
<comment type="function">
    <text evidence="1">Involved in DNA recombination.</text>
</comment>
<sequence>MAGSGLALLILLVCALILAVLVLVLFQLRRPRDTEPAAATLLLQQIETVRQEQARALEANAQLLNQRLAEMQQVLLESTNAVGARLDNTAQLSGELNRRLGELSAAAQNMLELGRNLMSLQDILRAPKPRGVLGEFFLGNILQEMVPNNYEMQYRFRSGEKVDAVVRLGGKLVPVDAKFPLEDFQRLLAAGDENERLTLRRQFLQRVKKHIDAIAQKYILPDEGTFDFALMYIPAENVYYETIVTAPDQDEGILNYAFARRVIPVSPGTIYAYLQAIVLGLRGMQVERRAQEILDHLDRLQSDISRLQEKFQILGNHLTNAHNRYEEAARELERLTTRLTLSVPVADPKSENRQS</sequence>
<keyword evidence="6" id="KW-1133">Transmembrane helix</keyword>
<keyword evidence="3 5" id="KW-0175">Coiled coil</keyword>
<protein>
    <submittedName>
        <fullName evidence="8">DNA recombination protein RmuC</fullName>
    </submittedName>
</protein>
<feature type="coiled-coil region" evidence="5">
    <location>
        <begin position="290"/>
        <end position="338"/>
    </location>
</feature>
<dbReference type="PANTHER" id="PTHR30563:SF0">
    <property type="entry name" value="DNA RECOMBINATION PROTEIN RMUC"/>
    <property type="match status" value="1"/>
</dbReference>
<keyword evidence="6" id="KW-0812">Transmembrane</keyword>
<feature type="transmembrane region" description="Helical" evidence="6">
    <location>
        <begin position="6"/>
        <end position="26"/>
    </location>
</feature>
<evidence type="ECO:0000256" key="2">
    <source>
        <dbReference type="ARBA" id="ARBA00009840"/>
    </source>
</evidence>
<reference evidence="8" key="1">
    <citation type="journal article" date="2020" name="mSystems">
        <title>Genome- and Community-Level Interaction Insights into Carbon Utilization and Element Cycling Functions of Hydrothermarchaeota in Hydrothermal Sediment.</title>
        <authorList>
            <person name="Zhou Z."/>
            <person name="Liu Y."/>
            <person name="Xu W."/>
            <person name="Pan J."/>
            <person name="Luo Z.H."/>
            <person name="Li M."/>
        </authorList>
    </citation>
    <scope>NUCLEOTIDE SEQUENCE [LARGE SCALE GENOMIC DNA]</scope>
    <source>
        <strain evidence="7">SpSt-265</strain>
        <strain evidence="8">SpSt-465</strain>
    </source>
</reference>
<evidence type="ECO:0000256" key="1">
    <source>
        <dbReference type="ARBA" id="ARBA00003416"/>
    </source>
</evidence>
<evidence type="ECO:0000313" key="7">
    <source>
        <dbReference type="EMBL" id="HEA87835.1"/>
    </source>
</evidence>
<proteinExistence type="inferred from homology"/>